<protein>
    <recommendedName>
        <fullName evidence="1">NTF2-related export protein</fullName>
    </recommendedName>
</protein>
<comment type="function">
    <text evidence="1">Has a role in nuclear-cytoplasmic transport of proteins and mRNAs.</text>
</comment>
<dbReference type="Proteomes" id="UP000549394">
    <property type="component" value="Unassembled WGS sequence"/>
</dbReference>
<feature type="domain" description="NTF2" evidence="2">
    <location>
        <begin position="16"/>
        <end position="131"/>
    </location>
</feature>
<dbReference type="GO" id="GO:0005737">
    <property type="term" value="C:cytoplasm"/>
    <property type="evidence" value="ECO:0007669"/>
    <property type="project" value="UniProtKB-SubCell"/>
</dbReference>
<dbReference type="InterPro" id="IPR002075">
    <property type="entry name" value="NTF2_dom"/>
</dbReference>
<comment type="subcellular location">
    <subcellularLocation>
        <location evidence="1">Cytoplasm</location>
    </subcellularLocation>
    <subcellularLocation>
        <location evidence="1">Nucleus</location>
    </subcellularLocation>
</comment>
<dbReference type="InterPro" id="IPR018222">
    <property type="entry name" value="Nuclear_transport_factor_2_euk"/>
</dbReference>
<evidence type="ECO:0000313" key="4">
    <source>
        <dbReference type="Proteomes" id="UP000549394"/>
    </source>
</evidence>
<keyword evidence="1" id="KW-0539">Nucleus</keyword>
<dbReference type="GO" id="GO:0006913">
    <property type="term" value="P:nucleocytoplasmic transport"/>
    <property type="evidence" value="ECO:0007669"/>
    <property type="project" value="UniProtKB-UniRule"/>
</dbReference>
<dbReference type="EMBL" id="CAJFCJ010000003">
    <property type="protein sequence ID" value="CAD5113171.1"/>
    <property type="molecule type" value="Genomic_DNA"/>
</dbReference>
<dbReference type="GO" id="GO:0051028">
    <property type="term" value="P:mRNA transport"/>
    <property type="evidence" value="ECO:0007669"/>
    <property type="project" value="UniProtKB-UniRule"/>
</dbReference>
<dbReference type="PANTHER" id="PTHR12612">
    <property type="entry name" value="NUCLEAR TRANSPORT FACTOR 2"/>
    <property type="match status" value="1"/>
</dbReference>
<dbReference type="InterPro" id="IPR032710">
    <property type="entry name" value="NTF2-like_dom_sf"/>
</dbReference>
<dbReference type="PROSITE" id="PS50177">
    <property type="entry name" value="NTF2_DOMAIN"/>
    <property type="match status" value="1"/>
</dbReference>
<dbReference type="GO" id="GO:0015031">
    <property type="term" value="P:protein transport"/>
    <property type="evidence" value="ECO:0007669"/>
    <property type="project" value="UniProtKB-KW"/>
</dbReference>
<organism evidence="3 4">
    <name type="scientific">Dimorphilus gyrociliatus</name>
    <dbReference type="NCBI Taxonomy" id="2664684"/>
    <lineage>
        <taxon>Eukaryota</taxon>
        <taxon>Metazoa</taxon>
        <taxon>Spiralia</taxon>
        <taxon>Lophotrochozoa</taxon>
        <taxon>Annelida</taxon>
        <taxon>Polychaeta</taxon>
        <taxon>Polychaeta incertae sedis</taxon>
        <taxon>Dinophilidae</taxon>
        <taxon>Dimorphilus</taxon>
    </lineage>
</organism>
<dbReference type="Pfam" id="PF02136">
    <property type="entry name" value="NTF2"/>
    <property type="match status" value="1"/>
</dbReference>
<dbReference type="CDD" id="cd00780">
    <property type="entry name" value="NTF2"/>
    <property type="match status" value="1"/>
</dbReference>
<evidence type="ECO:0000259" key="2">
    <source>
        <dbReference type="PROSITE" id="PS50177"/>
    </source>
</evidence>
<reference evidence="3 4" key="1">
    <citation type="submission" date="2020-08" db="EMBL/GenBank/DDBJ databases">
        <authorList>
            <person name="Hejnol A."/>
        </authorList>
    </citation>
    <scope>NUCLEOTIDE SEQUENCE [LARGE SCALE GENOMIC DNA]</scope>
</reference>
<dbReference type="Gene3D" id="3.10.450.50">
    <property type="match status" value="1"/>
</dbReference>
<gene>
    <name evidence="3" type="ORF">DGYR_LOCUS2206</name>
</gene>
<dbReference type="GO" id="GO:0005634">
    <property type="term" value="C:nucleus"/>
    <property type="evidence" value="ECO:0007669"/>
    <property type="project" value="UniProtKB-SubCell"/>
</dbReference>
<accession>A0A7I8VAA9</accession>
<dbReference type="OrthoDB" id="25408at2759"/>
<evidence type="ECO:0000256" key="1">
    <source>
        <dbReference type="RuleBase" id="RU369002"/>
    </source>
</evidence>
<comment type="caution">
    <text evidence="3">The sequence shown here is derived from an EMBL/GenBank/DDBJ whole genome shotgun (WGS) entry which is preliminary data.</text>
</comment>
<dbReference type="InterPro" id="IPR045875">
    <property type="entry name" value="NTF2"/>
</dbReference>
<sequence>MSLEASIITSETADETGLKFVELFYEAMDRQRHNLNKFFLPMSEMVWSGEKVTGDNISKYFEKFPTSKHNVECVDAQPITCAAERSGKPSTIVSVSGTVSFNDDKLKLFSSQFILIAENNTWKVLNSSIRLFD</sequence>
<proteinExistence type="predicted"/>
<keyword evidence="4" id="KW-1185">Reference proteome</keyword>
<name>A0A7I8VAA9_9ANNE</name>
<dbReference type="AlphaFoldDB" id="A0A7I8VAA9"/>
<keyword evidence="1" id="KW-0813">Transport</keyword>
<evidence type="ECO:0000313" key="3">
    <source>
        <dbReference type="EMBL" id="CAD5113171.1"/>
    </source>
</evidence>
<keyword evidence="1" id="KW-0653">Protein transport</keyword>
<keyword evidence="1" id="KW-0963">Cytoplasm</keyword>
<dbReference type="SUPFAM" id="SSF54427">
    <property type="entry name" value="NTF2-like"/>
    <property type="match status" value="1"/>
</dbReference>